<comment type="caution">
    <text evidence="1">The sequence shown here is derived from an EMBL/GenBank/DDBJ whole genome shotgun (WGS) entry which is preliminary data.</text>
</comment>
<evidence type="ECO:0000313" key="1">
    <source>
        <dbReference type="EMBL" id="GAI98593.1"/>
    </source>
</evidence>
<accession>X1T079</accession>
<sequence length="56" mass="6203">LNWLRPTIFAYIVELSVVIPGPPAVITKIMSKILSASTIRRRIVIIKIDDIIGSVT</sequence>
<reference evidence="1" key="1">
    <citation type="journal article" date="2014" name="Front. Microbiol.">
        <title>High frequency of phylogenetically diverse reductive dehalogenase-homologous genes in deep subseafloor sedimentary metagenomes.</title>
        <authorList>
            <person name="Kawai M."/>
            <person name="Futagami T."/>
            <person name="Toyoda A."/>
            <person name="Takaki Y."/>
            <person name="Nishi S."/>
            <person name="Hori S."/>
            <person name="Arai W."/>
            <person name="Tsubouchi T."/>
            <person name="Morono Y."/>
            <person name="Uchiyama I."/>
            <person name="Ito T."/>
            <person name="Fujiyama A."/>
            <person name="Inagaki F."/>
            <person name="Takami H."/>
        </authorList>
    </citation>
    <scope>NUCLEOTIDE SEQUENCE</scope>
    <source>
        <strain evidence="1">Expedition CK06-06</strain>
    </source>
</reference>
<proteinExistence type="predicted"/>
<feature type="non-terminal residue" evidence="1">
    <location>
        <position position="1"/>
    </location>
</feature>
<gene>
    <name evidence="1" type="ORF">S12H4_29587</name>
</gene>
<dbReference type="EMBL" id="BARW01017079">
    <property type="protein sequence ID" value="GAI98593.1"/>
    <property type="molecule type" value="Genomic_DNA"/>
</dbReference>
<protein>
    <submittedName>
        <fullName evidence="1">Uncharacterized protein</fullName>
    </submittedName>
</protein>
<organism evidence="1">
    <name type="scientific">marine sediment metagenome</name>
    <dbReference type="NCBI Taxonomy" id="412755"/>
    <lineage>
        <taxon>unclassified sequences</taxon>
        <taxon>metagenomes</taxon>
        <taxon>ecological metagenomes</taxon>
    </lineage>
</organism>
<name>X1T079_9ZZZZ</name>
<dbReference type="AlphaFoldDB" id="X1T079"/>